<keyword evidence="2" id="KW-1185">Reference proteome</keyword>
<organism evidence="1 2">
    <name type="scientific">Crossiella cryophila</name>
    <dbReference type="NCBI Taxonomy" id="43355"/>
    <lineage>
        <taxon>Bacteria</taxon>
        <taxon>Bacillati</taxon>
        <taxon>Actinomycetota</taxon>
        <taxon>Actinomycetes</taxon>
        <taxon>Pseudonocardiales</taxon>
        <taxon>Pseudonocardiaceae</taxon>
        <taxon>Crossiella</taxon>
    </lineage>
</organism>
<dbReference type="EMBL" id="JACHMH010000001">
    <property type="protein sequence ID" value="MBB4680103.1"/>
    <property type="molecule type" value="Genomic_DNA"/>
</dbReference>
<protein>
    <recommendedName>
        <fullName evidence="3">Terpene synthase</fullName>
    </recommendedName>
</protein>
<evidence type="ECO:0008006" key="3">
    <source>
        <dbReference type="Google" id="ProtNLM"/>
    </source>
</evidence>
<comment type="caution">
    <text evidence="1">The sequence shown here is derived from an EMBL/GenBank/DDBJ whole genome shotgun (WGS) entry which is preliminary data.</text>
</comment>
<name>A0A7W7CI03_9PSEU</name>
<evidence type="ECO:0000313" key="1">
    <source>
        <dbReference type="EMBL" id="MBB4680103.1"/>
    </source>
</evidence>
<dbReference type="Proteomes" id="UP000533598">
    <property type="component" value="Unassembled WGS sequence"/>
</dbReference>
<dbReference type="SUPFAM" id="SSF48576">
    <property type="entry name" value="Terpenoid synthases"/>
    <property type="match status" value="1"/>
</dbReference>
<sequence length="335" mass="37780">MTPRHSFTIPKLIAPYPVLIHPGRAAAHRLLVEWKARYGLTAEPGQEEAVYDFSGLVASIYPLGDDAERLAHTAQSTHFTEVLDDHFIERPIRDGQLHIATDHALRMVEITEDPFAEITEDIPLYHALADLCRRMVTLAGWEQLERWASGMWGFSFGVLVEMAYTTTRTLPGAAAYGPLRERTTGFYPWFNDQMIGFVAGRHIPAEVLAQPAVRTMRKLSSKIIGYYNDISAFNAEPQPEQAMALPAVLARAHNCSLQDGLEQAAEHWYDLVAELTIATDRAGHSENEHIRFLGLASRHMVAGFVHWGDNLTQRYASTDSNRWTDTQHDEVVYRQ</sequence>
<evidence type="ECO:0000313" key="2">
    <source>
        <dbReference type="Proteomes" id="UP000533598"/>
    </source>
</evidence>
<reference evidence="1 2" key="1">
    <citation type="submission" date="2020-08" db="EMBL/GenBank/DDBJ databases">
        <title>Sequencing the genomes of 1000 actinobacteria strains.</title>
        <authorList>
            <person name="Klenk H.-P."/>
        </authorList>
    </citation>
    <scope>NUCLEOTIDE SEQUENCE [LARGE SCALE GENOMIC DNA]</scope>
    <source>
        <strain evidence="1 2">DSM 44230</strain>
    </source>
</reference>
<dbReference type="InterPro" id="IPR008949">
    <property type="entry name" value="Isoprenoid_synthase_dom_sf"/>
</dbReference>
<dbReference type="AlphaFoldDB" id="A0A7W7CI03"/>
<accession>A0A7W7CI03</accession>
<dbReference type="Pfam" id="PF19086">
    <property type="entry name" value="Terpene_syn_C_2"/>
    <property type="match status" value="1"/>
</dbReference>
<proteinExistence type="predicted"/>
<dbReference type="Gene3D" id="1.10.600.10">
    <property type="entry name" value="Farnesyl Diphosphate Synthase"/>
    <property type="match status" value="1"/>
</dbReference>
<dbReference type="RefSeq" id="WP_185005775.1">
    <property type="nucleotide sequence ID" value="NZ_BAAAUI010000020.1"/>
</dbReference>
<gene>
    <name evidence="1" type="ORF">HNR67_006221</name>
</gene>